<feature type="transmembrane region" description="Helical" evidence="1">
    <location>
        <begin position="12"/>
        <end position="34"/>
    </location>
</feature>
<reference evidence="2" key="1">
    <citation type="journal article" date="2018" name="DNA Res.">
        <title>Multiple hybrid de novo genome assembly of finger millet, an orphan allotetraploid crop.</title>
        <authorList>
            <person name="Hatakeyama M."/>
            <person name="Aluri S."/>
            <person name="Balachadran M.T."/>
            <person name="Sivarajan S.R."/>
            <person name="Patrignani A."/>
            <person name="Gruter S."/>
            <person name="Poveda L."/>
            <person name="Shimizu-Inatsugi R."/>
            <person name="Baeten J."/>
            <person name="Francoijs K.J."/>
            <person name="Nataraja K.N."/>
            <person name="Reddy Y.A.N."/>
            <person name="Phadnis S."/>
            <person name="Ravikumar R.L."/>
            <person name="Schlapbach R."/>
            <person name="Sreeman S.M."/>
            <person name="Shimizu K.K."/>
        </authorList>
    </citation>
    <scope>NUCLEOTIDE SEQUENCE</scope>
</reference>
<dbReference type="InterPro" id="IPR006740">
    <property type="entry name" value="DUF604"/>
</dbReference>
<dbReference type="Gene3D" id="3.90.550.50">
    <property type="match status" value="1"/>
</dbReference>
<name>A0AAV5DCQ5_ELECO</name>
<proteinExistence type="predicted"/>
<accession>A0AAV5DCQ5</accession>
<keyword evidence="1" id="KW-0812">Transmembrane</keyword>
<dbReference type="PANTHER" id="PTHR10811">
    <property type="entry name" value="FRINGE-RELATED"/>
    <property type="match status" value="1"/>
</dbReference>
<evidence type="ECO:0000256" key="1">
    <source>
        <dbReference type="SAM" id="Phobius"/>
    </source>
</evidence>
<dbReference type="Pfam" id="PF04646">
    <property type="entry name" value="DUF604"/>
    <property type="match status" value="1"/>
</dbReference>
<organism evidence="2 3">
    <name type="scientific">Eleusine coracana subsp. coracana</name>
    <dbReference type="NCBI Taxonomy" id="191504"/>
    <lineage>
        <taxon>Eukaryota</taxon>
        <taxon>Viridiplantae</taxon>
        <taxon>Streptophyta</taxon>
        <taxon>Embryophyta</taxon>
        <taxon>Tracheophyta</taxon>
        <taxon>Spermatophyta</taxon>
        <taxon>Magnoliopsida</taxon>
        <taxon>Liliopsida</taxon>
        <taxon>Poales</taxon>
        <taxon>Poaceae</taxon>
        <taxon>PACMAD clade</taxon>
        <taxon>Chloridoideae</taxon>
        <taxon>Cynodonteae</taxon>
        <taxon>Eleusininae</taxon>
        <taxon>Eleusine</taxon>
    </lineage>
</organism>
<dbReference type="FunFam" id="3.90.550.50:FF:000061">
    <property type="entry name" value="AT4g00300 protein"/>
    <property type="match status" value="1"/>
</dbReference>
<keyword evidence="1" id="KW-0472">Membrane</keyword>
<evidence type="ECO:0000313" key="3">
    <source>
        <dbReference type="Proteomes" id="UP001054889"/>
    </source>
</evidence>
<dbReference type="EMBL" id="BQKI01000015">
    <property type="protein sequence ID" value="GJN08327.1"/>
    <property type="molecule type" value="Genomic_DNA"/>
</dbReference>
<comment type="caution">
    <text evidence="2">The sequence shown here is derived from an EMBL/GenBank/DDBJ whole genome shotgun (WGS) entry which is preliminary data.</text>
</comment>
<dbReference type="AlphaFoldDB" id="A0AAV5DCQ5"/>
<protein>
    <submittedName>
        <fullName evidence="2">Uncharacterized protein</fullName>
    </submittedName>
</protein>
<dbReference type="Proteomes" id="UP001054889">
    <property type="component" value="Unassembled WGS sequence"/>
</dbReference>
<gene>
    <name evidence="2" type="primary">ga26234</name>
    <name evidence="2" type="ORF">PR202_ga26234</name>
</gene>
<evidence type="ECO:0000313" key="2">
    <source>
        <dbReference type="EMBL" id="GJN08327.1"/>
    </source>
</evidence>
<keyword evidence="1" id="KW-1133">Transmembrane helix</keyword>
<reference evidence="2" key="2">
    <citation type="submission" date="2021-12" db="EMBL/GenBank/DDBJ databases">
        <title>Resequencing data analysis of finger millet.</title>
        <authorList>
            <person name="Hatakeyama M."/>
            <person name="Aluri S."/>
            <person name="Balachadran M.T."/>
            <person name="Sivarajan S.R."/>
            <person name="Poveda L."/>
            <person name="Shimizu-Inatsugi R."/>
            <person name="Schlapbach R."/>
            <person name="Sreeman S.M."/>
            <person name="Shimizu K.K."/>
        </authorList>
    </citation>
    <scope>NUCLEOTIDE SEQUENCE</scope>
</reference>
<sequence length="486" mass="53943">MGDGRGEKNRRCVVLSLSVLIAATLAFLVTAAFFQDGGLYQWWRFQDGGPGRACKFPTDEAAAGGRGAPTTLSHIVFAIGASARAWNHLRGYVELWWQPGRTRGHVWLDGEPVAPWPAATSPPYRVSADASRYGNRASASRMARIVVDSFLAVAAEMGNDTTAASREDEARWFVMGDHDTVFFPDNVVAVLSKYDHRDPYYIGAPSETEEQDAVYSYGMAFGGGGFAISYAAAAELVKVMDGCLDRYRSFYGSDERVHACLSELGIPLTRELGFHQMDIRDDPYGMLAAHPVAPFVSLHHLDHFQPIIPRNGSTPLDAVRSLVNASQFDPARTLQQSFCYQHGPDGDWSVSIAWGYTAQLYPWIVPAHVLEVPLQTFQTWKRRGPFVFNTRPWRPGNACARPAVFFLSQVRNETGGATVTEYTRVRQSEKECDKPHFRAASAVQTVSVSAPKMSPGDWKRGPRRHCCEMERNLRGSTLDVRIRRCG</sequence>
<keyword evidence="3" id="KW-1185">Reference proteome</keyword>